<evidence type="ECO:0000313" key="2">
    <source>
        <dbReference type="EMBL" id="RCK55999.1"/>
    </source>
</evidence>
<proteinExistence type="predicted"/>
<protein>
    <submittedName>
        <fullName evidence="2">Uncharacterized protein</fullName>
    </submittedName>
</protein>
<evidence type="ECO:0000256" key="1">
    <source>
        <dbReference type="SAM" id="Phobius"/>
    </source>
</evidence>
<gene>
    <name evidence="2" type="ORF">Cantr_04912</name>
</gene>
<accession>A0A367XRI6</accession>
<feature type="transmembrane region" description="Helical" evidence="1">
    <location>
        <begin position="63"/>
        <end position="84"/>
    </location>
</feature>
<name>A0A367XRI6_9ASCO</name>
<keyword evidence="1" id="KW-1133">Transmembrane helix</keyword>
<evidence type="ECO:0000313" key="3">
    <source>
        <dbReference type="Proteomes" id="UP000253472"/>
    </source>
</evidence>
<organism evidence="2 3">
    <name type="scientific">Candida viswanathii</name>
    <dbReference type="NCBI Taxonomy" id="5486"/>
    <lineage>
        <taxon>Eukaryota</taxon>
        <taxon>Fungi</taxon>
        <taxon>Dikarya</taxon>
        <taxon>Ascomycota</taxon>
        <taxon>Saccharomycotina</taxon>
        <taxon>Pichiomycetes</taxon>
        <taxon>Debaryomycetaceae</taxon>
        <taxon>Candida/Lodderomyces clade</taxon>
        <taxon>Candida</taxon>
    </lineage>
</organism>
<keyword evidence="1" id="KW-0472">Membrane</keyword>
<keyword evidence="3" id="KW-1185">Reference proteome</keyword>
<dbReference type="Proteomes" id="UP000253472">
    <property type="component" value="Unassembled WGS sequence"/>
</dbReference>
<comment type="caution">
    <text evidence="2">The sequence shown here is derived from an EMBL/GenBank/DDBJ whole genome shotgun (WGS) entry which is preliminary data.</text>
</comment>
<reference evidence="2 3" key="1">
    <citation type="submission" date="2018-06" db="EMBL/GenBank/DDBJ databases">
        <title>Whole genome sequencing of Candida tropicalis (genome annotated by CSBL at Korea University).</title>
        <authorList>
            <person name="Ahn J."/>
        </authorList>
    </citation>
    <scope>NUCLEOTIDE SEQUENCE [LARGE SCALE GENOMIC DNA]</scope>
    <source>
        <strain evidence="2 3">ATCC 20962</strain>
    </source>
</reference>
<dbReference type="OrthoDB" id="4089884at2759"/>
<dbReference type="AlphaFoldDB" id="A0A367XRI6"/>
<dbReference type="EMBL" id="QLNQ01000029">
    <property type="protein sequence ID" value="RCK55999.1"/>
    <property type="molecule type" value="Genomic_DNA"/>
</dbReference>
<sequence>MLRTALGPSKHSTAFRRAMAKEFLPLRSYSVEQAPPSSRFAVKGYMAKLLTSRSKESENMLKYFRKFGVISVLGVFAAIGYAVYDENFNGDKETEQALNKAQFRDYPMDLSQDIRYQKRGN</sequence>
<keyword evidence="1" id="KW-0812">Transmembrane</keyword>